<evidence type="ECO:0000313" key="3">
    <source>
        <dbReference type="Proteomes" id="UP000597761"/>
    </source>
</evidence>
<reference evidence="3" key="1">
    <citation type="journal article" date="2019" name="Int. J. Syst. Evol. Microbiol.">
        <title>The Global Catalogue of Microorganisms (GCM) 10K type strain sequencing project: providing services to taxonomists for standard genome sequencing and annotation.</title>
        <authorList>
            <consortium name="The Broad Institute Genomics Platform"/>
            <consortium name="The Broad Institute Genome Sequencing Center for Infectious Disease"/>
            <person name="Wu L."/>
            <person name="Ma J."/>
        </authorList>
    </citation>
    <scope>NUCLEOTIDE SEQUENCE [LARGE SCALE GENOMIC DNA]</scope>
    <source>
        <strain evidence="3">CGMCC 1.15480</strain>
    </source>
</reference>
<dbReference type="Pfam" id="PF10724">
    <property type="entry name" value="DUF2516"/>
    <property type="match status" value="1"/>
</dbReference>
<feature type="transmembrane region" description="Helical" evidence="1">
    <location>
        <begin position="48"/>
        <end position="66"/>
    </location>
</feature>
<dbReference type="EMBL" id="BMJI01000030">
    <property type="protein sequence ID" value="GGD00347.1"/>
    <property type="molecule type" value="Genomic_DNA"/>
</dbReference>
<gene>
    <name evidence="2" type="ORF">GCM10011512_29000</name>
</gene>
<keyword evidence="1" id="KW-0812">Transmembrane</keyword>
<feature type="transmembrane region" description="Helical" evidence="1">
    <location>
        <begin position="6"/>
        <end position="28"/>
    </location>
</feature>
<evidence type="ECO:0000313" key="2">
    <source>
        <dbReference type="EMBL" id="GGD00347.1"/>
    </source>
</evidence>
<keyword evidence="1" id="KW-0472">Membrane</keyword>
<sequence length="112" mass="12006">MALITWSQTILFVALSLVAFGIELWALVDCARNKTTDFQRAFKRTKGFWLGVTGAAAACGFLAIPYPIGLGLLPIFIQLIAVTAACVYLADVRPALKSVRGTTGNTGPYGPW</sequence>
<keyword evidence="3" id="KW-1185">Reference proteome</keyword>
<proteinExistence type="predicted"/>
<evidence type="ECO:0000256" key="1">
    <source>
        <dbReference type="SAM" id="Phobius"/>
    </source>
</evidence>
<accession>A0ABQ1PP54</accession>
<feature type="transmembrane region" description="Helical" evidence="1">
    <location>
        <begin position="72"/>
        <end position="90"/>
    </location>
</feature>
<protein>
    <recommendedName>
        <fullName evidence="4">DUF2516 family protein</fullName>
    </recommendedName>
</protein>
<comment type="caution">
    <text evidence="2">The sequence shown here is derived from an EMBL/GenBank/DDBJ whole genome shotgun (WGS) entry which is preliminary data.</text>
</comment>
<dbReference type="Proteomes" id="UP000597761">
    <property type="component" value="Unassembled WGS sequence"/>
</dbReference>
<dbReference type="RefSeq" id="WP_188669146.1">
    <property type="nucleotide sequence ID" value="NZ_BMJI01000030.1"/>
</dbReference>
<organism evidence="2 3">
    <name type="scientific">Tersicoccus solisilvae</name>
    <dbReference type="NCBI Taxonomy" id="1882339"/>
    <lineage>
        <taxon>Bacteria</taxon>
        <taxon>Bacillati</taxon>
        <taxon>Actinomycetota</taxon>
        <taxon>Actinomycetes</taxon>
        <taxon>Micrococcales</taxon>
        <taxon>Micrococcaceae</taxon>
        <taxon>Tersicoccus</taxon>
    </lineage>
</organism>
<name>A0ABQ1PP54_9MICC</name>
<dbReference type="InterPro" id="IPR019662">
    <property type="entry name" value="DUF2516"/>
</dbReference>
<evidence type="ECO:0008006" key="4">
    <source>
        <dbReference type="Google" id="ProtNLM"/>
    </source>
</evidence>
<keyword evidence="1" id="KW-1133">Transmembrane helix</keyword>